<dbReference type="AlphaFoldDB" id="F8P147"/>
<name>F8P147_SERL9</name>
<dbReference type="SUPFAM" id="SSF52799">
    <property type="entry name" value="(Phosphotyrosine protein) phosphatases II"/>
    <property type="match status" value="1"/>
</dbReference>
<dbReference type="GO" id="GO:0016791">
    <property type="term" value="F:phosphatase activity"/>
    <property type="evidence" value="ECO:0007669"/>
    <property type="project" value="UniProtKB-ARBA"/>
</dbReference>
<organism>
    <name type="scientific">Serpula lacrymans var. lacrymans (strain S7.9)</name>
    <name type="common">Dry rot fungus</name>
    <dbReference type="NCBI Taxonomy" id="578457"/>
    <lineage>
        <taxon>Eukaryota</taxon>
        <taxon>Fungi</taxon>
        <taxon>Dikarya</taxon>
        <taxon>Basidiomycota</taxon>
        <taxon>Agaricomycotina</taxon>
        <taxon>Agaricomycetes</taxon>
        <taxon>Agaricomycetidae</taxon>
        <taxon>Boletales</taxon>
        <taxon>Coniophorineae</taxon>
        <taxon>Serpulaceae</taxon>
        <taxon>Serpula</taxon>
    </lineage>
</organism>
<dbReference type="Pfam" id="PF22784">
    <property type="entry name" value="PTP-SAK"/>
    <property type="match status" value="1"/>
</dbReference>
<dbReference type="InterPro" id="IPR057023">
    <property type="entry name" value="PTP-SAK"/>
</dbReference>
<dbReference type="InterPro" id="IPR016130">
    <property type="entry name" value="Tyr_Pase_AS"/>
</dbReference>
<reference evidence="3" key="1">
    <citation type="submission" date="2011-04" db="EMBL/GenBank/DDBJ databases">
        <title>Evolution of plant cell wall degrading machinery underlies the functional diversity of forest fungi.</title>
        <authorList>
            <consortium name="US DOE Joint Genome Institute (JGI-PGF)"/>
            <person name="Eastwood D.C."/>
            <person name="Floudas D."/>
            <person name="Binder M."/>
            <person name="Majcherczyk A."/>
            <person name="Schneider P."/>
            <person name="Aerts A."/>
            <person name="Asiegbu F.O."/>
            <person name="Baker S.E."/>
            <person name="Barry K."/>
            <person name="Bendiksby M."/>
            <person name="Blumentritt M."/>
            <person name="Coutinho P.M."/>
            <person name="Cullen D."/>
            <person name="Cullen D."/>
            <person name="Gathman A."/>
            <person name="Goodell B."/>
            <person name="Henrissat B."/>
            <person name="Ihrmark K."/>
            <person name="Kauserud H."/>
            <person name="Kohler A."/>
            <person name="LaButti K."/>
            <person name="Lapidus A."/>
            <person name="Lavin J.L."/>
            <person name="Lee Y.-H."/>
            <person name="Lindquist E."/>
            <person name="Lilly W."/>
            <person name="Lucas S."/>
            <person name="Morin E."/>
            <person name="Murat C."/>
            <person name="Oguiza J.A."/>
            <person name="Park J."/>
            <person name="Pisabarro A.G."/>
            <person name="Riley R."/>
            <person name="Rosling A."/>
            <person name="Salamov A."/>
            <person name="Schmidt O."/>
            <person name="Schmutz J."/>
            <person name="Skrede I."/>
            <person name="Stenlid J."/>
            <person name="Wiebenga A."/>
            <person name="Xie X."/>
            <person name="Kues U."/>
            <person name="Hibbett D.S."/>
            <person name="Hoffmeister D."/>
            <person name="Hogberg N."/>
            <person name="Martin F."/>
            <person name="Grigoriev I.V."/>
            <person name="Watkinson S.C."/>
        </authorList>
    </citation>
    <scope>NUCLEOTIDE SEQUENCE</scope>
    <source>
        <strain evidence="3">S7.9</strain>
    </source>
</reference>
<dbReference type="GeneID" id="18819931"/>
<dbReference type="OrthoDB" id="432447at2759"/>
<dbReference type="InterPro" id="IPR029021">
    <property type="entry name" value="Prot-tyrosine_phosphatase-like"/>
</dbReference>
<evidence type="ECO:0000256" key="1">
    <source>
        <dbReference type="ARBA" id="ARBA00022801"/>
    </source>
</evidence>
<dbReference type="KEGG" id="sla:SERLADRAFT_471385"/>
<sequence length="166" mass="18391">MSTGWLQWDQETKFVSPGHKLYRSSAPSYAGSDSTQKLTETAVQYLQTQGIDSVISFNQVPYNATEMQLLKDAKISYLHLPVMDYTAATIQQLRSAIAFYKDPKHKATLVHCGFGWGRTGTGVTAIQLDATQGANPPESEWKSVNHVEESVQVAVLKQLKSELQKA</sequence>
<dbReference type="Proteomes" id="UP000008064">
    <property type="component" value="Unassembled WGS sequence"/>
</dbReference>
<evidence type="ECO:0000259" key="2">
    <source>
        <dbReference type="Pfam" id="PF22784"/>
    </source>
</evidence>
<dbReference type="PROSITE" id="PS00383">
    <property type="entry name" value="TYR_PHOSPHATASE_1"/>
    <property type="match status" value="1"/>
</dbReference>
<dbReference type="RefSeq" id="XP_007320118.1">
    <property type="nucleotide sequence ID" value="XM_007320056.1"/>
</dbReference>
<evidence type="ECO:0000313" key="3">
    <source>
        <dbReference type="EMBL" id="EGO22878.1"/>
    </source>
</evidence>
<dbReference type="HOGENOM" id="CLU_074869_0_0_1"/>
<protein>
    <recommendedName>
        <fullName evidence="2">Swiss Army Knife protein DSP-PTPase phosphatase domain-containing protein</fullName>
    </recommendedName>
</protein>
<feature type="domain" description="Swiss Army Knife protein DSP-PTPase phosphatase" evidence="2">
    <location>
        <begin position="34"/>
        <end position="160"/>
    </location>
</feature>
<gene>
    <name evidence="3" type="ORF">SERLADRAFT_471385</name>
</gene>
<proteinExistence type="predicted"/>
<keyword evidence="1" id="KW-0378">Hydrolase</keyword>
<dbReference type="EMBL" id="GL945436">
    <property type="protein sequence ID" value="EGO22878.1"/>
    <property type="molecule type" value="Genomic_DNA"/>
</dbReference>
<dbReference type="Gene3D" id="3.90.190.10">
    <property type="entry name" value="Protein tyrosine phosphatase superfamily"/>
    <property type="match status" value="1"/>
</dbReference>
<accession>F8P147</accession>